<feature type="region of interest" description="Disordered" evidence="1">
    <location>
        <begin position="284"/>
        <end position="312"/>
    </location>
</feature>
<feature type="region of interest" description="Disordered" evidence="1">
    <location>
        <begin position="215"/>
        <end position="249"/>
    </location>
</feature>
<proteinExistence type="predicted"/>
<feature type="region of interest" description="Disordered" evidence="1">
    <location>
        <begin position="1"/>
        <end position="30"/>
    </location>
</feature>
<dbReference type="AlphaFoldDB" id="A0A3N4I6E6"/>
<gene>
    <name evidence="2" type="ORF">BJ508DRAFT_306278</name>
</gene>
<feature type="compositionally biased region" description="Pro residues" evidence="1">
    <location>
        <begin position="303"/>
        <end position="312"/>
    </location>
</feature>
<name>A0A3N4I6E6_ASCIM</name>
<organism evidence="2 3">
    <name type="scientific">Ascobolus immersus RN42</name>
    <dbReference type="NCBI Taxonomy" id="1160509"/>
    <lineage>
        <taxon>Eukaryota</taxon>
        <taxon>Fungi</taxon>
        <taxon>Dikarya</taxon>
        <taxon>Ascomycota</taxon>
        <taxon>Pezizomycotina</taxon>
        <taxon>Pezizomycetes</taxon>
        <taxon>Pezizales</taxon>
        <taxon>Ascobolaceae</taxon>
        <taxon>Ascobolus</taxon>
    </lineage>
</organism>
<evidence type="ECO:0000313" key="2">
    <source>
        <dbReference type="EMBL" id="RPA81662.1"/>
    </source>
</evidence>
<feature type="compositionally biased region" description="Basic and acidic residues" evidence="1">
    <location>
        <begin position="216"/>
        <end position="235"/>
    </location>
</feature>
<dbReference type="Proteomes" id="UP000275078">
    <property type="component" value="Unassembled WGS sequence"/>
</dbReference>
<evidence type="ECO:0000313" key="3">
    <source>
        <dbReference type="Proteomes" id="UP000275078"/>
    </source>
</evidence>
<feature type="region of interest" description="Disordered" evidence="1">
    <location>
        <begin position="357"/>
        <end position="388"/>
    </location>
</feature>
<sequence length="451" mass="49323">MDNLDSPHQHWQMPPSHGGPLATAVSDQPNAVPMQPRDIMIAAAPFMVDADVVTPYMCKHCGMLDRHHEGTDRAIHLGCDNSPAVPNMTRPRRGESFLIMPGVASDGTIHLAIVPYTNKLMVKDGGQLHDDAPYGWLLRGQDNKTIKDLILSGHVVTGNITHVWNCFLWNRQWNNYIFDIEWEVVEPFGNRTPSVLGIRAISAYRYYHGLTTSEVDSERATTVREEETSPLRHLEYPAGPQGSKEQLLLPSAHGSNGLQVAAPDSDDNRLLTDLGLEFTSDHQFANGHHNQEGLTGHDGNDTPVPPSSPPLPLERKLDFGRGLSVVPVESDEQTQLAPDEIGDSQILPTSIIGTAVTSGSGNAAHQKPNLKRRHPDTESQTPGANPANFGNAMWSALVGEDGIEFRLVRPINVDPGHTDSGINNTAHNGNMDEQENTQIPCGAKKQKLSRE</sequence>
<dbReference type="EMBL" id="ML119677">
    <property type="protein sequence ID" value="RPA81662.1"/>
    <property type="molecule type" value="Genomic_DNA"/>
</dbReference>
<keyword evidence="3" id="KW-1185">Reference proteome</keyword>
<reference evidence="2 3" key="1">
    <citation type="journal article" date="2018" name="Nat. Ecol. Evol.">
        <title>Pezizomycetes genomes reveal the molecular basis of ectomycorrhizal truffle lifestyle.</title>
        <authorList>
            <person name="Murat C."/>
            <person name="Payen T."/>
            <person name="Noel B."/>
            <person name="Kuo A."/>
            <person name="Morin E."/>
            <person name="Chen J."/>
            <person name="Kohler A."/>
            <person name="Krizsan K."/>
            <person name="Balestrini R."/>
            <person name="Da Silva C."/>
            <person name="Montanini B."/>
            <person name="Hainaut M."/>
            <person name="Levati E."/>
            <person name="Barry K.W."/>
            <person name="Belfiori B."/>
            <person name="Cichocki N."/>
            <person name="Clum A."/>
            <person name="Dockter R.B."/>
            <person name="Fauchery L."/>
            <person name="Guy J."/>
            <person name="Iotti M."/>
            <person name="Le Tacon F."/>
            <person name="Lindquist E.A."/>
            <person name="Lipzen A."/>
            <person name="Malagnac F."/>
            <person name="Mello A."/>
            <person name="Molinier V."/>
            <person name="Miyauchi S."/>
            <person name="Poulain J."/>
            <person name="Riccioni C."/>
            <person name="Rubini A."/>
            <person name="Sitrit Y."/>
            <person name="Splivallo R."/>
            <person name="Traeger S."/>
            <person name="Wang M."/>
            <person name="Zifcakova L."/>
            <person name="Wipf D."/>
            <person name="Zambonelli A."/>
            <person name="Paolocci F."/>
            <person name="Nowrousian M."/>
            <person name="Ottonello S."/>
            <person name="Baldrian P."/>
            <person name="Spatafora J.W."/>
            <person name="Henrissat B."/>
            <person name="Nagy L.G."/>
            <person name="Aury J.M."/>
            <person name="Wincker P."/>
            <person name="Grigoriev I.V."/>
            <person name="Bonfante P."/>
            <person name="Martin F.M."/>
        </authorList>
    </citation>
    <scope>NUCLEOTIDE SEQUENCE [LARGE SCALE GENOMIC DNA]</scope>
    <source>
        <strain evidence="2 3">RN42</strain>
    </source>
</reference>
<accession>A0A3N4I6E6</accession>
<evidence type="ECO:0000256" key="1">
    <source>
        <dbReference type="SAM" id="MobiDB-lite"/>
    </source>
</evidence>
<protein>
    <submittedName>
        <fullName evidence="2">Uncharacterized protein</fullName>
    </submittedName>
</protein>
<feature type="region of interest" description="Disordered" evidence="1">
    <location>
        <begin position="414"/>
        <end position="451"/>
    </location>
</feature>